<reference evidence="1" key="1">
    <citation type="journal article" date="2020" name="Stud. Mycol.">
        <title>101 Dothideomycetes genomes: a test case for predicting lifestyles and emergence of pathogens.</title>
        <authorList>
            <person name="Haridas S."/>
            <person name="Albert R."/>
            <person name="Binder M."/>
            <person name="Bloem J."/>
            <person name="Labutti K."/>
            <person name="Salamov A."/>
            <person name="Andreopoulos B."/>
            <person name="Baker S."/>
            <person name="Barry K."/>
            <person name="Bills G."/>
            <person name="Bluhm B."/>
            <person name="Cannon C."/>
            <person name="Castanera R."/>
            <person name="Culley D."/>
            <person name="Daum C."/>
            <person name="Ezra D."/>
            <person name="Gonzalez J."/>
            <person name="Henrissat B."/>
            <person name="Kuo A."/>
            <person name="Liang C."/>
            <person name="Lipzen A."/>
            <person name="Lutzoni F."/>
            <person name="Magnuson J."/>
            <person name="Mondo S."/>
            <person name="Nolan M."/>
            <person name="Ohm R."/>
            <person name="Pangilinan J."/>
            <person name="Park H.-J."/>
            <person name="Ramirez L."/>
            <person name="Alfaro M."/>
            <person name="Sun H."/>
            <person name="Tritt A."/>
            <person name="Yoshinaga Y."/>
            <person name="Zwiers L.-H."/>
            <person name="Turgeon B."/>
            <person name="Goodwin S."/>
            <person name="Spatafora J."/>
            <person name="Crous P."/>
            <person name="Grigoriev I."/>
        </authorList>
    </citation>
    <scope>NUCLEOTIDE SEQUENCE</scope>
    <source>
        <strain evidence="1">CBS 113979</strain>
    </source>
</reference>
<dbReference type="AlphaFoldDB" id="A0A6G1H7C8"/>
<proteinExistence type="predicted"/>
<keyword evidence="2" id="KW-1185">Reference proteome</keyword>
<dbReference type="GO" id="GO:0061640">
    <property type="term" value="P:cytoskeleton-dependent cytokinesis"/>
    <property type="evidence" value="ECO:0007669"/>
    <property type="project" value="InterPro"/>
</dbReference>
<sequence>MTQDLDDLLIQTLSLLEWRLRRIEFVLDAETNYESNPGQGTVPDRLQKLEKALQKLATNSPVVSDIIDVYNQFPEVFTAAPDDEGPTLEPHERLAIVLTEAPAFQTTASQLTSLNDLTLPPAEGYAALAALQPRMAAIQERQTEQALEISELRKKSAALLLRWHEVTVLGQGRCWAEWDSRLKQVERTVRREEVKLEREGE</sequence>
<evidence type="ECO:0000313" key="1">
    <source>
        <dbReference type="EMBL" id="KAF1988868.1"/>
    </source>
</evidence>
<protein>
    <recommendedName>
        <fullName evidence="3">Nuclear distribution protein RO10</fullName>
    </recommendedName>
</protein>
<dbReference type="Proteomes" id="UP000800041">
    <property type="component" value="Unassembled WGS sequence"/>
</dbReference>
<dbReference type="EMBL" id="ML977147">
    <property type="protein sequence ID" value="KAF1988868.1"/>
    <property type="molecule type" value="Genomic_DNA"/>
</dbReference>
<gene>
    <name evidence="1" type="ORF">K402DRAFT_328186</name>
</gene>
<evidence type="ECO:0000313" key="2">
    <source>
        <dbReference type="Proteomes" id="UP000800041"/>
    </source>
</evidence>
<organism evidence="1 2">
    <name type="scientific">Aulographum hederae CBS 113979</name>
    <dbReference type="NCBI Taxonomy" id="1176131"/>
    <lineage>
        <taxon>Eukaryota</taxon>
        <taxon>Fungi</taxon>
        <taxon>Dikarya</taxon>
        <taxon>Ascomycota</taxon>
        <taxon>Pezizomycotina</taxon>
        <taxon>Dothideomycetes</taxon>
        <taxon>Pleosporomycetidae</taxon>
        <taxon>Aulographales</taxon>
        <taxon>Aulographaceae</taxon>
    </lineage>
</organism>
<dbReference type="Pfam" id="PF07426">
    <property type="entry name" value="Dynactin_p22"/>
    <property type="match status" value="1"/>
</dbReference>
<name>A0A6G1H7C8_9PEZI</name>
<accession>A0A6G1H7C8</accession>
<dbReference type="InterPro" id="IPR009991">
    <property type="entry name" value="DCTN3"/>
</dbReference>
<dbReference type="OrthoDB" id="5403729at2759"/>
<dbReference type="GO" id="GO:0005869">
    <property type="term" value="C:dynactin complex"/>
    <property type="evidence" value="ECO:0007669"/>
    <property type="project" value="InterPro"/>
</dbReference>
<evidence type="ECO:0008006" key="3">
    <source>
        <dbReference type="Google" id="ProtNLM"/>
    </source>
</evidence>